<protein>
    <submittedName>
        <fullName evidence="2">Uncharacterized protein</fullName>
    </submittedName>
</protein>
<reference evidence="2" key="1">
    <citation type="submission" date="2015-04" db="UniProtKB">
        <authorList>
            <consortium name="EnsemblPlants"/>
        </authorList>
    </citation>
    <scope>IDENTIFICATION</scope>
</reference>
<keyword evidence="3" id="KW-1185">Reference proteome</keyword>
<feature type="compositionally biased region" description="Low complexity" evidence="1">
    <location>
        <begin position="7"/>
        <end position="21"/>
    </location>
</feature>
<name>A0A0E0K2C7_ORYPU</name>
<sequence length="115" mass="12435">MQPPTAGSSSFRSGFTRSVSTAVDPSPLPLHQAVVDLSRHHATIRSSSIPLLSITPPPATGTTRTRRPSIPHVNKVIVLTNGIGAATIFTLTDRYSQVGFRICSELGRNHHWINN</sequence>
<dbReference type="EnsemblPlants" id="OPUNC02G21840.1">
    <property type="protein sequence ID" value="OPUNC02G21840.1"/>
    <property type="gene ID" value="OPUNC02G21840"/>
</dbReference>
<dbReference type="HOGENOM" id="CLU_2112879_0_0_1"/>
<organism evidence="2">
    <name type="scientific">Oryza punctata</name>
    <name type="common">Red rice</name>
    <dbReference type="NCBI Taxonomy" id="4537"/>
    <lineage>
        <taxon>Eukaryota</taxon>
        <taxon>Viridiplantae</taxon>
        <taxon>Streptophyta</taxon>
        <taxon>Embryophyta</taxon>
        <taxon>Tracheophyta</taxon>
        <taxon>Spermatophyta</taxon>
        <taxon>Magnoliopsida</taxon>
        <taxon>Liliopsida</taxon>
        <taxon>Poales</taxon>
        <taxon>Poaceae</taxon>
        <taxon>BOP clade</taxon>
        <taxon>Oryzoideae</taxon>
        <taxon>Oryzeae</taxon>
        <taxon>Oryzinae</taxon>
        <taxon>Oryza</taxon>
    </lineage>
</organism>
<dbReference type="AlphaFoldDB" id="A0A0E0K2C7"/>
<feature type="region of interest" description="Disordered" evidence="1">
    <location>
        <begin position="1"/>
        <end position="24"/>
    </location>
</feature>
<feature type="region of interest" description="Disordered" evidence="1">
    <location>
        <begin position="48"/>
        <end position="68"/>
    </location>
</feature>
<dbReference type="Gramene" id="OPUNC02G21840.1">
    <property type="protein sequence ID" value="OPUNC02G21840.1"/>
    <property type="gene ID" value="OPUNC02G21840"/>
</dbReference>
<evidence type="ECO:0000313" key="2">
    <source>
        <dbReference type="EnsemblPlants" id="OPUNC02G21840.1"/>
    </source>
</evidence>
<evidence type="ECO:0000256" key="1">
    <source>
        <dbReference type="SAM" id="MobiDB-lite"/>
    </source>
</evidence>
<accession>A0A0E0K2C7</accession>
<reference evidence="2" key="2">
    <citation type="submission" date="2018-05" db="EMBL/GenBank/DDBJ databases">
        <title>OpunRS2 (Oryza punctata Reference Sequence Version 2).</title>
        <authorList>
            <person name="Zhang J."/>
            <person name="Kudrna D."/>
            <person name="Lee S."/>
            <person name="Talag J."/>
            <person name="Welchert J."/>
            <person name="Wing R.A."/>
        </authorList>
    </citation>
    <scope>NUCLEOTIDE SEQUENCE [LARGE SCALE GENOMIC DNA]</scope>
</reference>
<proteinExistence type="predicted"/>
<dbReference type="Proteomes" id="UP000026962">
    <property type="component" value="Chromosome 2"/>
</dbReference>
<evidence type="ECO:0000313" key="3">
    <source>
        <dbReference type="Proteomes" id="UP000026962"/>
    </source>
</evidence>